<feature type="transmembrane region" description="Helical" evidence="1">
    <location>
        <begin position="38"/>
        <end position="60"/>
    </location>
</feature>
<accession>A0A1I3M4I7</accession>
<protein>
    <submittedName>
        <fullName evidence="2">Uncharacterized protein</fullName>
    </submittedName>
</protein>
<organism evidence="2 3">
    <name type="scientific">Olleya namhaensis</name>
    <dbReference type="NCBI Taxonomy" id="1144750"/>
    <lineage>
        <taxon>Bacteria</taxon>
        <taxon>Pseudomonadati</taxon>
        <taxon>Bacteroidota</taxon>
        <taxon>Flavobacteriia</taxon>
        <taxon>Flavobacteriales</taxon>
        <taxon>Flavobacteriaceae</taxon>
    </lineage>
</organism>
<feature type="transmembrane region" description="Helical" evidence="1">
    <location>
        <begin position="6"/>
        <end position="26"/>
    </location>
</feature>
<keyword evidence="1" id="KW-0472">Membrane</keyword>
<sequence length="147" mass="17533">MTLSEVYFYIIIIIYQLFSMVIITFTEDLKDDKYYKRYLKITFLIGFLGIIMELMNWTYFCPFNCTLLTFSPFLTLLISKGIIEFYKKVFKREAFQMQWGRLSDGIWIKNNGDLKNKGYYGWYSVNIGSFPIFIITAIFLLIEKNVC</sequence>
<keyword evidence="3" id="KW-1185">Reference proteome</keyword>
<reference evidence="3" key="1">
    <citation type="submission" date="2016-10" db="EMBL/GenBank/DDBJ databases">
        <authorList>
            <person name="Varghese N."/>
            <person name="Submissions S."/>
        </authorList>
    </citation>
    <scope>NUCLEOTIDE SEQUENCE [LARGE SCALE GENOMIC DNA]</scope>
    <source>
        <strain evidence="3">DSM 28881</strain>
    </source>
</reference>
<proteinExistence type="predicted"/>
<evidence type="ECO:0000256" key="1">
    <source>
        <dbReference type="SAM" id="Phobius"/>
    </source>
</evidence>
<keyword evidence="1" id="KW-1133">Transmembrane helix</keyword>
<evidence type="ECO:0000313" key="2">
    <source>
        <dbReference type="EMBL" id="SFI91883.1"/>
    </source>
</evidence>
<gene>
    <name evidence="2" type="ORF">SAMN05443431_1031</name>
</gene>
<name>A0A1I3M4I7_9FLAO</name>
<dbReference type="AlphaFoldDB" id="A0A1I3M4I7"/>
<feature type="transmembrane region" description="Helical" evidence="1">
    <location>
        <begin position="66"/>
        <end position="83"/>
    </location>
</feature>
<feature type="transmembrane region" description="Helical" evidence="1">
    <location>
        <begin position="119"/>
        <end position="142"/>
    </location>
</feature>
<keyword evidence="1" id="KW-0812">Transmembrane</keyword>
<evidence type="ECO:0000313" key="3">
    <source>
        <dbReference type="Proteomes" id="UP000199559"/>
    </source>
</evidence>
<dbReference type="EMBL" id="FORM01000003">
    <property type="protein sequence ID" value="SFI91883.1"/>
    <property type="molecule type" value="Genomic_DNA"/>
</dbReference>
<dbReference type="Proteomes" id="UP000199559">
    <property type="component" value="Unassembled WGS sequence"/>
</dbReference>